<protein>
    <submittedName>
        <fullName evidence="2">Uncharacterized protein</fullName>
    </submittedName>
</protein>
<keyword evidence="1" id="KW-1133">Transmembrane helix</keyword>
<feature type="transmembrane region" description="Helical" evidence="1">
    <location>
        <begin position="27"/>
        <end position="48"/>
    </location>
</feature>
<sequence>MIAICFAVIAVFEWRQCKDKPSGGQKAFWWFFSLMLVWNLAANFIPWWPNPIRLIMYLLGWM</sequence>
<evidence type="ECO:0000256" key="1">
    <source>
        <dbReference type="SAM" id="Phobius"/>
    </source>
</evidence>
<keyword evidence="1" id="KW-0812">Transmembrane</keyword>
<keyword evidence="3" id="KW-1185">Reference proteome</keyword>
<dbReference type="AlphaFoldDB" id="A0A7X3JXY8"/>
<organism evidence="2 3">
    <name type="scientific">Paenibacillus lutrae</name>
    <dbReference type="NCBI Taxonomy" id="2078573"/>
    <lineage>
        <taxon>Bacteria</taxon>
        <taxon>Bacillati</taxon>
        <taxon>Bacillota</taxon>
        <taxon>Bacilli</taxon>
        <taxon>Bacillales</taxon>
        <taxon>Paenibacillaceae</taxon>
        <taxon>Paenibacillus</taxon>
    </lineage>
</organism>
<reference evidence="2 3" key="1">
    <citation type="journal article" date="2019" name="Microorganisms">
        <title>Paenibacillus lutrae sp. nov., A Chitinolytic Species Isolated from A River Otter in Castril Natural Park, Granada, Spain.</title>
        <authorList>
            <person name="Rodriguez M."/>
            <person name="Reina J.C."/>
            <person name="Bejar V."/>
            <person name="Llamas I."/>
        </authorList>
    </citation>
    <scope>NUCLEOTIDE SEQUENCE [LARGE SCALE GENOMIC DNA]</scope>
    <source>
        <strain evidence="2 3">N10</strain>
    </source>
</reference>
<dbReference type="EMBL" id="RHLK01000001">
    <property type="protein sequence ID" value="MVO98355.1"/>
    <property type="molecule type" value="Genomic_DNA"/>
</dbReference>
<dbReference type="OrthoDB" id="2626915at2"/>
<dbReference type="RefSeq" id="WP_157332473.1">
    <property type="nucleotide sequence ID" value="NZ_RHLK01000001.1"/>
</dbReference>
<dbReference type="Proteomes" id="UP000490800">
    <property type="component" value="Unassembled WGS sequence"/>
</dbReference>
<proteinExistence type="predicted"/>
<evidence type="ECO:0000313" key="3">
    <source>
        <dbReference type="Proteomes" id="UP000490800"/>
    </source>
</evidence>
<accession>A0A7X3JXY8</accession>
<gene>
    <name evidence="2" type="ORF">EDM21_02180</name>
</gene>
<comment type="caution">
    <text evidence="2">The sequence shown here is derived from an EMBL/GenBank/DDBJ whole genome shotgun (WGS) entry which is preliminary data.</text>
</comment>
<keyword evidence="1" id="KW-0472">Membrane</keyword>
<name>A0A7X3JXY8_9BACL</name>
<evidence type="ECO:0000313" key="2">
    <source>
        <dbReference type="EMBL" id="MVO98355.1"/>
    </source>
</evidence>